<sequence>MDDRDDDRSLDKATSPAVKRRRMQRVWAPRLHGESRSRLKHRAQCALPDSSSEDDAKDSPEDSSEGASTDSGESVDDKYEIDVMTAGSLVILVAPMNRTQGDKHGFLFRVGNSHSPALHFREVVEVDKSNGKIKRRFLKPTARLWEGHRRTMRVLKMQVVKDNAFCVGRKPVEVWLPFDSDEVACMPGTVKKTIRRGSFRQIEVLEETLDAFSAHIRRSKHMANV</sequence>
<evidence type="ECO:0000313" key="2">
    <source>
        <dbReference type="EMBL" id="KAK3258919.1"/>
    </source>
</evidence>
<dbReference type="Proteomes" id="UP001190700">
    <property type="component" value="Unassembled WGS sequence"/>
</dbReference>
<feature type="compositionally biased region" description="Basic and acidic residues" evidence="1">
    <location>
        <begin position="1"/>
        <end position="11"/>
    </location>
</feature>
<gene>
    <name evidence="2" type="ORF">CYMTET_32059</name>
</gene>
<dbReference type="AlphaFoldDB" id="A0AAE0KSL3"/>
<name>A0AAE0KSL3_9CHLO</name>
<dbReference type="EMBL" id="LGRX02019156">
    <property type="protein sequence ID" value="KAK3258919.1"/>
    <property type="molecule type" value="Genomic_DNA"/>
</dbReference>
<keyword evidence="3" id="KW-1185">Reference proteome</keyword>
<evidence type="ECO:0000313" key="3">
    <source>
        <dbReference type="Proteomes" id="UP001190700"/>
    </source>
</evidence>
<proteinExistence type="predicted"/>
<reference evidence="2 3" key="1">
    <citation type="journal article" date="2015" name="Genome Biol. Evol.">
        <title>Comparative Genomics of a Bacterivorous Green Alga Reveals Evolutionary Causalities and Consequences of Phago-Mixotrophic Mode of Nutrition.</title>
        <authorList>
            <person name="Burns J.A."/>
            <person name="Paasch A."/>
            <person name="Narechania A."/>
            <person name="Kim E."/>
        </authorList>
    </citation>
    <scope>NUCLEOTIDE SEQUENCE [LARGE SCALE GENOMIC DNA]</scope>
    <source>
        <strain evidence="2 3">PLY_AMNH</strain>
    </source>
</reference>
<organism evidence="2 3">
    <name type="scientific">Cymbomonas tetramitiformis</name>
    <dbReference type="NCBI Taxonomy" id="36881"/>
    <lineage>
        <taxon>Eukaryota</taxon>
        <taxon>Viridiplantae</taxon>
        <taxon>Chlorophyta</taxon>
        <taxon>Pyramimonadophyceae</taxon>
        <taxon>Pyramimonadales</taxon>
        <taxon>Pyramimonadaceae</taxon>
        <taxon>Cymbomonas</taxon>
    </lineage>
</organism>
<feature type="compositionally biased region" description="Acidic residues" evidence="1">
    <location>
        <begin position="51"/>
        <end position="64"/>
    </location>
</feature>
<feature type="region of interest" description="Disordered" evidence="1">
    <location>
        <begin position="1"/>
        <end position="76"/>
    </location>
</feature>
<protein>
    <submittedName>
        <fullName evidence="2">Uncharacterized protein</fullName>
    </submittedName>
</protein>
<accession>A0AAE0KSL3</accession>
<evidence type="ECO:0000256" key="1">
    <source>
        <dbReference type="SAM" id="MobiDB-lite"/>
    </source>
</evidence>
<comment type="caution">
    <text evidence="2">The sequence shown here is derived from an EMBL/GenBank/DDBJ whole genome shotgun (WGS) entry which is preliminary data.</text>
</comment>